<dbReference type="GO" id="GO:0043161">
    <property type="term" value="P:proteasome-mediated ubiquitin-dependent protein catabolic process"/>
    <property type="evidence" value="ECO:0007669"/>
    <property type="project" value="TreeGrafter"/>
</dbReference>
<dbReference type="OrthoDB" id="25887at2759"/>
<dbReference type="SUPFAM" id="SSF46934">
    <property type="entry name" value="UBA-like"/>
    <property type="match status" value="1"/>
</dbReference>
<protein>
    <submittedName>
        <fullName evidence="11">SHP1</fullName>
    </submittedName>
</protein>
<evidence type="ECO:0000259" key="10">
    <source>
        <dbReference type="PROSITE" id="PS51399"/>
    </source>
</evidence>
<dbReference type="FunFam" id="3.10.20.90:FF:000093">
    <property type="entry name" value="NSFL1 (P97) cofactor (P47)"/>
    <property type="match status" value="1"/>
</dbReference>
<feature type="region of interest" description="Disordered" evidence="8">
    <location>
        <begin position="55"/>
        <end position="122"/>
    </location>
</feature>
<gene>
    <name evidence="11" type="ORF">MEDL_49319</name>
</gene>
<dbReference type="GO" id="GO:0061025">
    <property type="term" value="P:membrane fusion"/>
    <property type="evidence" value="ECO:0007669"/>
    <property type="project" value="TreeGrafter"/>
</dbReference>
<dbReference type="SUPFAM" id="SSF54236">
    <property type="entry name" value="Ubiquitin-like"/>
    <property type="match status" value="1"/>
</dbReference>
<dbReference type="PROSITE" id="PS51399">
    <property type="entry name" value="SEP"/>
    <property type="match status" value="1"/>
</dbReference>
<comment type="caution">
    <text evidence="11">The sequence shown here is derived from an EMBL/GenBank/DDBJ whole genome shotgun (WGS) entry which is preliminary data.</text>
</comment>
<keyword evidence="7" id="KW-0539">Nucleus</keyword>
<dbReference type="GO" id="GO:0005794">
    <property type="term" value="C:Golgi apparatus"/>
    <property type="evidence" value="ECO:0007669"/>
    <property type="project" value="UniProtKB-SubCell"/>
</dbReference>
<dbReference type="GO" id="GO:0005634">
    <property type="term" value="C:nucleus"/>
    <property type="evidence" value="ECO:0007669"/>
    <property type="project" value="UniProtKB-SubCell"/>
</dbReference>
<dbReference type="SMART" id="SM00166">
    <property type="entry name" value="UBX"/>
    <property type="match status" value="1"/>
</dbReference>
<sequence>MADQTKVDQFKNLTGVDDERAKFYIESAGGNVELAISSFYEEDGDDDMVQVPVQAPVSQPTVQKSTQHGASGPPKQPSRFATIANYQKEGDSSSSDEGQAFYAGGSETSGQQVIGPSKKKNNKKIVEDLFQSAKDHGAEEVGEPEAKRPAGTKNAFRGAGYRLGETEEDPIDVVQGAPIRDQSRKVDMTLKLWKNGFSINNGPLRDFKDPTNKEFLDSISKGEVPNELVREARGGEVSLDMEDHRTEDYVQPKVPVKAFAGEGHMLGSPAPNVVSGSPAASGSANDEAALREVSINTSQPTTNIQIRLADGTRLTAKLNHSHTVRDIRRYIVTARPQYALSPFVLLTTFPNKELTDESLTLQQANLLNAVIVQRVK</sequence>
<evidence type="ECO:0000256" key="7">
    <source>
        <dbReference type="ARBA" id="ARBA00023242"/>
    </source>
</evidence>
<dbReference type="Gene3D" id="1.10.8.10">
    <property type="entry name" value="DNA helicase RuvA subunit, C-terminal domain"/>
    <property type="match status" value="1"/>
</dbReference>
<evidence type="ECO:0000259" key="9">
    <source>
        <dbReference type="PROSITE" id="PS50033"/>
    </source>
</evidence>
<dbReference type="Gene3D" id="3.30.420.210">
    <property type="entry name" value="SEP domain"/>
    <property type="match status" value="1"/>
</dbReference>
<dbReference type="AlphaFoldDB" id="A0A8S3TZW6"/>
<dbReference type="Gene3D" id="3.10.20.90">
    <property type="entry name" value="Phosphatidylinositol 3-kinase Catalytic Subunit, Chain A, domain 1"/>
    <property type="match status" value="1"/>
</dbReference>
<feature type="domain" description="SEP" evidence="10">
    <location>
        <begin position="185"/>
        <end position="250"/>
    </location>
</feature>
<dbReference type="EMBL" id="CAJPWZ010002367">
    <property type="protein sequence ID" value="CAG2236766.1"/>
    <property type="molecule type" value="Genomic_DNA"/>
</dbReference>
<organism evidence="11 12">
    <name type="scientific">Mytilus edulis</name>
    <name type="common">Blue mussel</name>
    <dbReference type="NCBI Taxonomy" id="6550"/>
    <lineage>
        <taxon>Eukaryota</taxon>
        <taxon>Metazoa</taxon>
        <taxon>Spiralia</taxon>
        <taxon>Lophotrochozoa</taxon>
        <taxon>Mollusca</taxon>
        <taxon>Bivalvia</taxon>
        <taxon>Autobranchia</taxon>
        <taxon>Pteriomorphia</taxon>
        <taxon>Mytilida</taxon>
        <taxon>Mytiloidea</taxon>
        <taxon>Mytilidae</taxon>
        <taxon>Mytilinae</taxon>
        <taxon>Mytilus</taxon>
    </lineage>
</organism>
<keyword evidence="12" id="KW-1185">Reference proteome</keyword>
<evidence type="ECO:0000313" key="12">
    <source>
        <dbReference type="Proteomes" id="UP000683360"/>
    </source>
</evidence>
<feature type="region of interest" description="Disordered" evidence="8">
    <location>
        <begin position="134"/>
        <end position="156"/>
    </location>
</feature>
<evidence type="ECO:0000313" key="11">
    <source>
        <dbReference type="EMBL" id="CAG2236766.1"/>
    </source>
</evidence>
<keyword evidence="6" id="KW-0206">Cytoskeleton</keyword>
<keyword evidence="4" id="KW-0963">Cytoplasm</keyword>
<dbReference type="GO" id="GO:0031468">
    <property type="term" value="P:nuclear membrane reassembly"/>
    <property type="evidence" value="ECO:0007669"/>
    <property type="project" value="TreeGrafter"/>
</dbReference>
<dbReference type="InterPro" id="IPR036241">
    <property type="entry name" value="NSFL1C_SEP_dom_sf"/>
</dbReference>
<dbReference type="InterPro" id="IPR009060">
    <property type="entry name" value="UBA-like_sf"/>
</dbReference>
<dbReference type="InterPro" id="IPR001012">
    <property type="entry name" value="UBX_dom"/>
</dbReference>
<dbReference type="FunFam" id="3.30.420.210:FF:000001">
    <property type="entry name" value="NSFL1 (P97) cofactor (P47)"/>
    <property type="match status" value="1"/>
</dbReference>
<feature type="compositionally biased region" description="Basic and acidic residues" evidence="8">
    <location>
        <begin position="134"/>
        <end position="148"/>
    </location>
</feature>
<dbReference type="GO" id="GO:0005829">
    <property type="term" value="C:cytosol"/>
    <property type="evidence" value="ECO:0007669"/>
    <property type="project" value="TreeGrafter"/>
</dbReference>
<accession>A0A8S3TZW6</accession>
<dbReference type="InterPro" id="IPR029071">
    <property type="entry name" value="Ubiquitin-like_domsf"/>
</dbReference>
<keyword evidence="5" id="KW-0333">Golgi apparatus</keyword>
<dbReference type="Proteomes" id="UP000683360">
    <property type="component" value="Unassembled WGS sequence"/>
</dbReference>
<dbReference type="SUPFAM" id="SSF102848">
    <property type="entry name" value="NSFL1 (p97 ATPase) cofactor p47, SEP domain"/>
    <property type="match status" value="1"/>
</dbReference>
<dbReference type="GO" id="GO:0000045">
    <property type="term" value="P:autophagosome assembly"/>
    <property type="evidence" value="ECO:0007669"/>
    <property type="project" value="TreeGrafter"/>
</dbReference>
<reference evidence="11" key="1">
    <citation type="submission" date="2021-03" db="EMBL/GenBank/DDBJ databases">
        <authorList>
            <person name="Bekaert M."/>
        </authorList>
    </citation>
    <scope>NUCLEOTIDE SEQUENCE</scope>
</reference>
<dbReference type="Pfam" id="PF00789">
    <property type="entry name" value="UBX"/>
    <property type="match status" value="1"/>
</dbReference>
<dbReference type="InterPro" id="IPR012989">
    <property type="entry name" value="SEP_domain"/>
</dbReference>
<dbReference type="GO" id="GO:0007030">
    <property type="term" value="P:Golgi organization"/>
    <property type="evidence" value="ECO:0007669"/>
    <property type="project" value="TreeGrafter"/>
</dbReference>
<dbReference type="CDD" id="cd14348">
    <property type="entry name" value="UBA_p47"/>
    <property type="match status" value="1"/>
</dbReference>
<dbReference type="SMART" id="SM00553">
    <property type="entry name" value="SEP"/>
    <property type="match status" value="1"/>
</dbReference>
<dbReference type="GO" id="GO:0043130">
    <property type="term" value="F:ubiquitin binding"/>
    <property type="evidence" value="ECO:0007669"/>
    <property type="project" value="TreeGrafter"/>
</dbReference>
<evidence type="ECO:0000256" key="2">
    <source>
        <dbReference type="ARBA" id="ARBA00004300"/>
    </source>
</evidence>
<feature type="domain" description="UBX" evidence="9">
    <location>
        <begin position="297"/>
        <end position="374"/>
    </location>
</feature>
<evidence type="ECO:0000256" key="8">
    <source>
        <dbReference type="SAM" id="MobiDB-lite"/>
    </source>
</evidence>
<dbReference type="Pfam" id="PF08059">
    <property type="entry name" value="SEP"/>
    <property type="match status" value="1"/>
</dbReference>
<name>A0A8S3TZW6_MYTED</name>
<evidence type="ECO:0000256" key="1">
    <source>
        <dbReference type="ARBA" id="ARBA00004123"/>
    </source>
</evidence>
<evidence type="ECO:0000256" key="4">
    <source>
        <dbReference type="ARBA" id="ARBA00022490"/>
    </source>
</evidence>
<evidence type="ECO:0000256" key="3">
    <source>
        <dbReference type="ARBA" id="ARBA00004555"/>
    </source>
</evidence>
<dbReference type="PANTHER" id="PTHR23333">
    <property type="entry name" value="UBX DOMAIN CONTAINING PROTEIN"/>
    <property type="match status" value="1"/>
</dbReference>
<dbReference type="GO" id="GO:0005813">
    <property type="term" value="C:centrosome"/>
    <property type="evidence" value="ECO:0007669"/>
    <property type="project" value="UniProtKB-SubCell"/>
</dbReference>
<comment type="subcellular location">
    <subcellularLocation>
        <location evidence="2">Cytoplasm</location>
        <location evidence="2">Cytoskeleton</location>
        <location evidence="2">Microtubule organizing center</location>
        <location evidence="2">Centrosome</location>
    </subcellularLocation>
    <subcellularLocation>
        <location evidence="3">Golgi apparatus</location>
    </subcellularLocation>
    <subcellularLocation>
        <location evidence="1">Nucleus</location>
    </subcellularLocation>
</comment>
<evidence type="ECO:0000256" key="6">
    <source>
        <dbReference type="ARBA" id="ARBA00023212"/>
    </source>
</evidence>
<dbReference type="PROSITE" id="PS50033">
    <property type="entry name" value="UBX"/>
    <property type="match status" value="1"/>
</dbReference>
<proteinExistence type="predicted"/>
<evidence type="ECO:0000256" key="5">
    <source>
        <dbReference type="ARBA" id="ARBA00023034"/>
    </source>
</evidence>
<dbReference type="PANTHER" id="PTHR23333:SF20">
    <property type="entry name" value="NSFL1 COFACTOR P47"/>
    <property type="match status" value="1"/>
</dbReference>
<dbReference type="Pfam" id="PF14555">
    <property type="entry name" value="UBA_4"/>
    <property type="match status" value="1"/>
</dbReference>